<reference evidence="2" key="1">
    <citation type="journal article" date="2015" name="PLoS Genet.">
        <title>Genome Sequence and Transcriptome Analyses of Chrysochromulina tobin: Metabolic Tools for Enhanced Algal Fitness in the Prominent Order Prymnesiales (Haptophyceae).</title>
        <authorList>
            <person name="Hovde B.T."/>
            <person name="Deodato C.R."/>
            <person name="Hunsperger H.M."/>
            <person name="Ryken S.A."/>
            <person name="Yost W."/>
            <person name="Jha R.K."/>
            <person name="Patterson J."/>
            <person name="Monnat R.J. Jr."/>
            <person name="Barlow S.B."/>
            <person name="Starkenburg S.R."/>
            <person name="Cattolico R.A."/>
        </authorList>
    </citation>
    <scope>NUCLEOTIDE SEQUENCE</scope>
    <source>
        <strain evidence="2">CCMP291</strain>
    </source>
</reference>
<protein>
    <submittedName>
        <fullName evidence="1">Uncharacterized protein</fullName>
    </submittedName>
</protein>
<keyword evidence="2" id="KW-1185">Reference proteome</keyword>
<comment type="caution">
    <text evidence="1">The sequence shown here is derived from an EMBL/GenBank/DDBJ whole genome shotgun (WGS) entry which is preliminary data.</text>
</comment>
<name>A0A0M0J647_9EUKA</name>
<dbReference type="Proteomes" id="UP000037460">
    <property type="component" value="Unassembled WGS sequence"/>
</dbReference>
<gene>
    <name evidence="1" type="ORF">Ctob_004237</name>
</gene>
<proteinExistence type="predicted"/>
<evidence type="ECO:0000313" key="1">
    <source>
        <dbReference type="EMBL" id="KOO21807.1"/>
    </source>
</evidence>
<accession>A0A0M0J647</accession>
<evidence type="ECO:0000313" key="2">
    <source>
        <dbReference type="Proteomes" id="UP000037460"/>
    </source>
</evidence>
<sequence length="463" mass="48785">MVVAHIRTKQAAFDEAQPPPPAARRWMSERRAAQARGELPNAHVQAMPSHLQVYIDDFMGTALDDPVTEPDEVRGISIGPEQVRSEGGTAASPSTRVYVHAQLTVAGLRDVGLDAAPHKVVAGDPVIGLGLRIDRAARRIDCPPLKRASMLADLAKQAEAAREALEVDRDRAETLVGRLVNISQILPELKSVLHGGYAITKASWQAGGRRRRLRRMRLRTGSSAQTDWLGLLAVAAELLELNVGVALAPELSFPALDELGMDTVTTDASGIDGVGGYLFDANSPGEVWLVSEKWPADIQAALDRAAETGTVPTGGGSLSMPAAELFGIIAVADAVASERGRRATAITAIGDCAPAAAALNAATSPTAQMRSILREAGQLTTLWLGVAVPRELNVDADRLSHPTALADGAGWRIPAAVVADAEAASLSVRRAHITPEMWEALRRAVALGTGALTRGDPPEEGRG</sequence>
<organism evidence="1 2">
    <name type="scientific">Chrysochromulina tobinii</name>
    <dbReference type="NCBI Taxonomy" id="1460289"/>
    <lineage>
        <taxon>Eukaryota</taxon>
        <taxon>Haptista</taxon>
        <taxon>Haptophyta</taxon>
        <taxon>Prymnesiophyceae</taxon>
        <taxon>Prymnesiales</taxon>
        <taxon>Chrysochromulinaceae</taxon>
        <taxon>Chrysochromulina</taxon>
    </lineage>
</organism>
<dbReference type="AlphaFoldDB" id="A0A0M0J647"/>
<dbReference type="EMBL" id="JWZX01003333">
    <property type="protein sequence ID" value="KOO21807.1"/>
    <property type="molecule type" value="Genomic_DNA"/>
</dbReference>